<dbReference type="InterPro" id="IPR027417">
    <property type="entry name" value="P-loop_NTPase"/>
</dbReference>
<dbReference type="Gene3D" id="3.40.50.300">
    <property type="entry name" value="P-loop containing nucleotide triphosphate hydrolases"/>
    <property type="match status" value="1"/>
</dbReference>
<feature type="non-terminal residue" evidence="2">
    <location>
        <position position="1"/>
    </location>
</feature>
<dbReference type="InterPro" id="IPR026634">
    <property type="entry name" value="TPST-like"/>
</dbReference>
<dbReference type="GO" id="GO:0008476">
    <property type="term" value="F:protein-tyrosine sulfotransferase activity"/>
    <property type="evidence" value="ECO:0007669"/>
    <property type="project" value="InterPro"/>
</dbReference>
<dbReference type="EMBL" id="UINC01192170">
    <property type="protein sequence ID" value="SVE07174.1"/>
    <property type="molecule type" value="Genomic_DNA"/>
</dbReference>
<gene>
    <name evidence="2" type="ORF">METZ01_LOCUS460028</name>
</gene>
<evidence type="ECO:0000313" key="2">
    <source>
        <dbReference type="EMBL" id="SVE07174.1"/>
    </source>
</evidence>
<evidence type="ECO:0000256" key="1">
    <source>
        <dbReference type="ARBA" id="ARBA00022679"/>
    </source>
</evidence>
<accession>A0A383AHN8</accession>
<dbReference type="PANTHER" id="PTHR12788:SF10">
    <property type="entry name" value="PROTEIN-TYROSINE SULFOTRANSFERASE"/>
    <property type="match status" value="1"/>
</dbReference>
<proteinExistence type="predicted"/>
<organism evidence="2">
    <name type="scientific">marine metagenome</name>
    <dbReference type="NCBI Taxonomy" id="408172"/>
    <lineage>
        <taxon>unclassified sequences</taxon>
        <taxon>metagenomes</taxon>
        <taxon>ecological metagenomes</taxon>
    </lineage>
</organism>
<dbReference type="Pfam" id="PF13469">
    <property type="entry name" value="Sulfotransfer_3"/>
    <property type="match status" value="1"/>
</dbReference>
<name>A0A383AHN8_9ZZZZ</name>
<evidence type="ECO:0008006" key="3">
    <source>
        <dbReference type="Google" id="ProtNLM"/>
    </source>
</evidence>
<feature type="non-terminal residue" evidence="2">
    <location>
        <position position="251"/>
    </location>
</feature>
<sequence>NGVDAADPILIVGLPRAGSTLVEQILASHSQVEGTSELPVLSQIATSIGRYRADRGGFPKSVVDLGQRDWLGYGQEYINETARHRITKKPFFTDKLPNNFPFIGFLHLVLPNAKVINARRFPLDNCLGAYKQLFAKGQNFTYDIEDLSHYYLNYHRMIKHWHNMLPGKVLDVHYEDTVMDLEAQVRRILEHCGLPFEESCVRFHENPRSVKTASSEQVRQPIYTGALGKWRQYEKYLNLWIEDLEEVINEL</sequence>
<reference evidence="2" key="1">
    <citation type="submission" date="2018-05" db="EMBL/GenBank/DDBJ databases">
        <authorList>
            <person name="Lanie J.A."/>
            <person name="Ng W.-L."/>
            <person name="Kazmierczak K.M."/>
            <person name="Andrzejewski T.M."/>
            <person name="Davidsen T.M."/>
            <person name="Wayne K.J."/>
            <person name="Tettelin H."/>
            <person name="Glass J.I."/>
            <person name="Rusch D."/>
            <person name="Podicherti R."/>
            <person name="Tsui H.-C.T."/>
            <person name="Winkler M.E."/>
        </authorList>
    </citation>
    <scope>NUCLEOTIDE SEQUENCE</scope>
</reference>
<dbReference type="SUPFAM" id="SSF52540">
    <property type="entry name" value="P-loop containing nucleoside triphosphate hydrolases"/>
    <property type="match status" value="1"/>
</dbReference>
<dbReference type="PANTHER" id="PTHR12788">
    <property type="entry name" value="PROTEIN-TYROSINE SULFOTRANSFERASE 2"/>
    <property type="match status" value="1"/>
</dbReference>
<dbReference type="AlphaFoldDB" id="A0A383AHN8"/>
<dbReference type="GO" id="GO:0005794">
    <property type="term" value="C:Golgi apparatus"/>
    <property type="evidence" value="ECO:0007669"/>
    <property type="project" value="UniProtKB-ARBA"/>
</dbReference>
<keyword evidence="1" id="KW-0808">Transferase</keyword>
<protein>
    <recommendedName>
        <fullName evidence="3">Sulfotransferase domain-containing protein</fullName>
    </recommendedName>
</protein>